<protein>
    <submittedName>
        <fullName evidence="1">E3 ubiquitin-protein ligase parkin</fullName>
    </submittedName>
</protein>
<proteinExistence type="predicted"/>
<dbReference type="AlphaFoldDB" id="A0A183DM76"/>
<organism evidence="1">
    <name type="scientific">Gongylonema pulchrum</name>
    <dbReference type="NCBI Taxonomy" id="637853"/>
    <lineage>
        <taxon>Eukaryota</taxon>
        <taxon>Metazoa</taxon>
        <taxon>Ecdysozoa</taxon>
        <taxon>Nematoda</taxon>
        <taxon>Chromadorea</taxon>
        <taxon>Rhabditida</taxon>
        <taxon>Spirurina</taxon>
        <taxon>Spiruromorpha</taxon>
        <taxon>Spiruroidea</taxon>
        <taxon>Gongylonematidae</taxon>
        <taxon>Gongylonema</taxon>
    </lineage>
</organism>
<sequence>LLFDSIDSEQAPDCIAYGKCLPKVTVLGTVGENLKDFLCCRAQL</sequence>
<accession>A0A183DM76</accession>
<dbReference type="WBParaSite" id="GPUH_0000982801-mRNA-1">
    <property type="protein sequence ID" value="GPUH_0000982801-mRNA-1"/>
    <property type="gene ID" value="GPUH_0000982801"/>
</dbReference>
<evidence type="ECO:0000313" key="1">
    <source>
        <dbReference type="WBParaSite" id="GPUH_0000982801-mRNA-1"/>
    </source>
</evidence>
<reference evidence="1" key="1">
    <citation type="submission" date="2016-06" db="UniProtKB">
        <authorList>
            <consortium name="WormBaseParasite"/>
        </authorList>
    </citation>
    <scope>IDENTIFICATION</scope>
</reference>
<name>A0A183DM76_9BILA</name>